<dbReference type="EMBL" id="CACRUF010000019">
    <property type="protein sequence ID" value="VYT98695.1"/>
    <property type="molecule type" value="Genomic_DNA"/>
</dbReference>
<name>A0A6N3B1L4_9FIRM</name>
<dbReference type="RefSeq" id="WP_422103698.1">
    <property type="nucleotide sequence ID" value="NZ_CACRUF010000019.1"/>
</dbReference>
<dbReference type="AlphaFoldDB" id="A0A6N3B1L4"/>
<sequence length="770" mass="89319">MYNVTITTTGIFDEIRPSLFPLVEGKEGITFINALEYSTDDILPFEEGDDITDNGPEIELEHERIRSFVAALCAEYGKPYNELRDEFVKALPEFMLDGTYKGEELLSTKRRGSYNIHALYKSERGRDLLFQRNYGDTNGLLYLSDHMVGYLIESLYGRSGIFGMAAGAQRITTPLRCYTIHQAINRVDRYYLPELIAVQALDNTYSMDESNRSEFLLIADALGAYMVQAMHGQTESEQLDTLSKDPFFRKVCEPVHRFYRNLTNDAIISVYDESNDWTDSLLHDYIYNLYDRFSEGIDYWEEGNEGVLGYVRHRILSPLADDLVRELSQEKLRVDLYPGFDKARAYFDFLVPYTSHAKKMLIHIGVKEDDDCPDDITNAENIGVDLLSPVESLSHKGAQLTVLERIYCLLDGCYEAVRRYQNYKALESIVDTLDAAIGEVDIESPDSWQAEYVQRVSRLSKWYRMLGHAFTGNNAYRNLLEELIAAQEQAPLVHEPYFNNYICDVSCQDNVFNLECLRYLLLHHDIEIGDCESFDQHIQSIDHPYFKMPFKAYGQIHNLLDIETKLNSNDIVYFLVLLKSIHRFYLDQLDRNLWNELLRLWSMYGKRNFQDYYAECLCAKYMAVLAMYMGDREVAERIKQDLHTSFERARHWREPVPSDYSWSTFAFYTMAQIDEALGHLDSAQEYYDKAYVTQAYTQACWAYYESKCNSLWNGTKSSITETKLTAASSQPVVVVTKPNFESVIQENKGIFSTIGEYKEFFQTHMICLYM</sequence>
<organism evidence="1">
    <name type="scientific">Veillonella dispar</name>
    <dbReference type="NCBI Taxonomy" id="39778"/>
    <lineage>
        <taxon>Bacteria</taxon>
        <taxon>Bacillati</taxon>
        <taxon>Bacillota</taxon>
        <taxon>Negativicutes</taxon>
        <taxon>Veillonellales</taxon>
        <taxon>Veillonellaceae</taxon>
        <taxon>Veillonella</taxon>
    </lineage>
</organism>
<evidence type="ECO:0000313" key="1">
    <source>
        <dbReference type="EMBL" id="VYT98695.1"/>
    </source>
</evidence>
<reference evidence="1" key="1">
    <citation type="submission" date="2019-11" db="EMBL/GenBank/DDBJ databases">
        <authorList>
            <person name="Feng L."/>
        </authorList>
    </citation>
    <scope>NUCLEOTIDE SEQUENCE</scope>
    <source>
        <strain evidence="1">VdisparLFYP95</strain>
    </source>
</reference>
<protein>
    <submittedName>
        <fullName evidence="1">Uncharacterized protein</fullName>
    </submittedName>
</protein>
<gene>
    <name evidence="1" type="ORF">VDLFYP95_01220</name>
</gene>
<proteinExistence type="predicted"/>
<accession>A0A6N3B1L4</accession>